<gene>
    <name evidence="2" type="ORF">F900_01152</name>
</gene>
<proteinExistence type="predicted"/>
<evidence type="ECO:0000313" key="3">
    <source>
        <dbReference type="Proteomes" id="UP000013248"/>
    </source>
</evidence>
<evidence type="ECO:0000313" key="2">
    <source>
        <dbReference type="EMBL" id="ENX02705.1"/>
    </source>
</evidence>
<dbReference type="AlphaFoldDB" id="N9NL36"/>
<dbReference type="PATRIC" id="fig|1217705.3.peg.1103"/>
<sequence>MKFLNLVAVISMLSMSSAYAATLNVKMKKNTQWGEESAQLATDKGLISIYAMELTKKQANDLNMLRKGNCAQIKAKDQTLEKSDGVISIMEFESAKTVKCK</sequence>
<protein>
    <submittedName>
        <fullName evidence="2">Uncharacterized protein</fullName>
    </submittedName>
</protein>
<accession>N9NL36</accession>
<comment type="caution">
    <text evidence="2">The sequence shown here is derived from an EMBL/GenBank/DDBJ whole genome shotgun (WGS) entry which is preliminary data.</text>
</comment>
<keyword evidence="1" id="KW-0732">Signal</keyword>
<dbReference type="EMBL" id="APRP01000014">
    <property type="protein sequence ID" value="ENX02705.1"/>
    <property type="molecule type" value="Genomic_DNA"/>
</dbReference>
<dbReference type="HOGENOM" id="CLU_2285321_0_0_6"/>
<dbReference type="Proteomes" id="UP000013248">
    <property type="component" value="Unassembled WGS sequence"/>
</dbReference>
<dbReference type="eggNOG" id="ENOG50329ZA">
    <property type="taxonomic scope" value="Bacteria"/>
</dbReference>
<reference evidence="2 3" key="1">
    <citation type="submission" date="2013-02" db="EMBL/GenBank/DDBJ databases">
        <title>The Genome Sequence of Acinetobacter sp. ANC 3862.</title>
        <authorList>
            <consortium name="The Broad Institute Genome Sequencing Platform"/>
            <consortium name="The Broad Institute Genome Sequencing Center for Infectious Disease"/>
            <person name="Cerqueira G."/>
            <person name="Feldgarden M."/>
            <person name="Courvalin P."/>
            <person name="Perichon B."/>
            <person name="Grillot-Courvalin C."/>
            <person name="Clermont D."/>
            <person name="Rocha E."/>
            <person name="Yoon E.-J."/>
            <person name="Nemec A."/>
            <person name="Walker B."/>
            <person name="Young S.K."/>
            <person name="Zeng Q."/>
            <person name="Gargeya S."/>
            <person name="Fitzgerald M."/>
            <person name="Haas B."/>
            <person name="Abouelleil A."/>
            <person name="Alvarado L."/>
            <person name="Arachchi H.M."/>
            <person name="Berlin A.M."/>
            <person name="Chapman S.B."/>
            <person name="Dewar J."/>
            <person name="Goldberg J."/>
            <person name="Griggs A."/>
            <person name="Gujja S."/>
            <person name="Hansen M."/>
            <person name="Howarth C."/>
            <person name="Imamovic A."/>
            <person name="Larimer J."/>
            <person name="McCowan C."/>
            <person name="Murphy C."/>
            <person name="Neiman D."/>
            <person name="Pearson M."/>
            <person name="Priest M."/>
            <person name="Roberts A."/>
            <person name="Saif S."/>
            <person name="Shea T."/>
            <person name="Sisk P."/>
            <person name="Sykes S."/>
            <person name="Wortman J."/>
            <person name="Nusbaum C."/>
            <person name="Birren B."/>
        </authorList>
    </citation>
    <scope>NUCLEOTIDE SEQUENCE [LARGE SCALE GENOMIC DNA]</scope>
    <source>
        <strain evidence="2 3">ANC 3862</strain>
    </source>
</reference>
<feature type="chain" id="PRO_5004148162" evidence="1">
    <location>
        <begin position="21"/>
        <end position="101"/>
    </location>
</feature>
<dbReference type="RefSeq" id="WP_005215810.1">
    <property type="nucleotide sequence ID" value="NZ_KB850089.1"/>
</dbReference>
<feature type="signal peptide" evidence="1">
    <location>
        <begin position="1"/>
        <end position="20"/>
    </location>
</feature>
<dbReference type="STRING" id="1217705.F900_01152"/>
<name>N9NL36_9GAMM</name>
<organism evidence="2 3">
    <name type="scientific">Acinetobacter modestus</name>
    <dbReference type="NCBI Taxonomy" id="1776740"/>
    <lineage>
        <taxon>Bacteria</taxon>
        <taxon>Pseudomonadati</taxon>
        <taxon>Pseudomonadota</taxon>
        <taxon>Gammaproteobacteria</taxon>
        <taxon>Moraxellales</taxon>
        <taxon>Moraxellaceae</taxon>
        <taxon>Acinetobacter</taxon>
    </lineage>
</organism>
<evidence type="ECO:0000256" key="1">
    <source>
        <dbReference type="SAM" id="SignalP"/>
    </source>
</evidence>